<accession>A0ABX1VDE6</accession>
<gene>
    <name evidence="1" type="ORF">LzC2_18930</name>
</gene>
<proteinExistence type="predicted"/>
<reference evidence="1 2" key="1">
    <citation type="journal article" date="2020" name="Syst. Appl. Microbiol.">
        <title>Alienimonas chondri sp. nov., a novel planctomycete isolated from the biofilm of the red alga Chondrus crispus.</title>
        <authorList>
            <person name="Vitorino I."/>
            <person name="Albuquerque L."/>
            <person name="Wiegand S."/>
            <person name="Kallscheuer N."/>
            <person name="da Costa M.S."/>
            <person name="Lobo-da-Cunha A."/>
            <person name="Jogler C."/>
            <person name="Lage O.M."/>
        </authorList>
    </citation>
    <scope>NUCLEOTIDE SEQUENCE [LARGE SCALE GENOMIC DNA]</scope>
    <source>
        <strain evidence="1 2">LzC2</strain>
    </source>
</reference>
<evidence type="ECO:0000313" key="1">
    <source>
        <dbReference type="EMBL" id="NNJ25818.1"/>
    </source>
</evidence>
<dbReference type="Proteomes" id="UP000609651">
    <property type="component" value="Unassembled WGS sequence"/>
</dbReference>
<comment type="caution">
    <text evidence="1">The sequence shown here is derived from an EMBL/GenBank/DDBJ whole genome shotgun (WGS) entry which is preliminary data.</text>
</comment>
<evidence type="ECO:0000313" key="2">
    <source>
        <dbReference type="Proteomes" id="UP000609651"/>
    </source>
</evidence>
<sequence>MIGGLLIAAALALRFGLENDPELQRSATMLWWAGMGCAALGLVLCRGLPRWMSGFLLAACLLLTA</sequence>
<dbReference type="EMBL" id="WTPX01000050">
    <property type="protein sequence ID" value="NNJ25818.1"/>
    <property type="molecule type" value="Genomic_DNA"/>
</dbReference>
<keyword evidence="2" id="KW-1185">Reference proteome</keyword>
<protein>
    <submittedName>
        <fullName evidence="1">Uncharacterized protein</fullName>
    </submittedName>
</protein>
<name>A0ABX1VDE6_9PLAN</name>
<organism evidence="1 2">
    <name type="scientific">Alienimonas chondri</name>
    <dbReference type="NCBI Taxonomy" id="2681879"/>
    <lineage>
        <taxon>Bacteria</taxon>
        <taxon>Pseudomonadati</taxon>
        <taxon>Planctomycetota</taxon>
        <taxon>Planctomycetia</taxon>
        <taxon>Planctomycetales</taxon>
        <taxon>Planctomycetaceae</taxon>
        <taxon>Alienimonas</taxon>
    </lineage>
</organism>